<accession>A0A5C3QXI2</accession>
<dbReference type="EMBL" id="ML178816">
    <property type="protein sequence ID" value="TFL05490.1"/>
    <property type="molecule type" value="Genomic_DNA"/>
</dbReference>
<feature type="transmembrane region" description="Helical" evidence="1">
    <location>
        <begin position="18"/>
        <end position="37"/>
    </location>
</feature>
<organism evidence="2 3">
    <name type="scientific">Pterulicium gracile</name>
    <dbReference type="NCBI Taxonomy" id="1884261"/>
    <lineage>
        <taxon>Eukaryota</taxon>
        <taxon>Fungi</taxon>
        <taxon>Dikarya</taxon>
        <taxon>Basidiomycota</taxon>
        <taxon>Agaricomycotina</taxon>
        <taxon>Agaricomycetes</taxon>
        <taxon>Agaricomycetidae</taxon>
        <taxon>Agaricales</taxon>
        <taxon>Pleurotineae</taxon>
        <taxon>Pterulaceae</taxon>
        <taxon>Pterulicium</taxon>
    </lineage>
</organism>
<keyword evidence="1" id="KW-1133">Transmembrane helix</keyword>
<feature type="transmembrane region" description="Helical" evidence="1">
    <location>
        <begin position="247"/>
        <end position="266"/>
    </location>
</feature>
<keyword evidence="1" id="KW-0812">Transmembrane</keyword>
<feature type="transmembrane region" description="Helical" evidence="1">
    <location>
        <begin position="123"/>
        <end position="146"/>
    </location>
</feature>
<dbReference type="OrthoDB" id="3357408at2759"/>
<gene>
    <name evidence="2" type="ORF">BDV98DRAFT_522595</name>
</gene>
<protein>
    <submittedName>
        <fullName evidence="2">Uncharacterized protein</fullName>
    </submittedName>
</protein>
<feature type="transmembrane region" description="Helical" evidence="1">
    <location>
        <begin position="44"/>
        <end position="65"/>
    </location>
</feature>
<evidence type="ECO:0000256" key="1">
    <source>
        <dbReference type="SAM" id="Phobius"/>
    </source>
</evidence>
<evidence type="ECO:0000313" key="3">
    <source>
        <dbReference type="Proteomes" id="UP000305067"/>
    </source>
</evidence>
<evidence type="ECO:0000313" key="2">
    <source>
        <dbReference type="EMBL" id="TFL05490.1"/>
    </source>
</evidence>
<sequence length="267" mass="29547">MALGISEAQLISLFLESVFWGIQLVSYASCLHTIFGNGAHAKRMFFAAVSTTFLMMATLNEALMVHNSLDAFVYYEGRGGPAGRFATFPPWNSVLRAITLGLTTMLGDGVLVWRCWELHQRRWLPVAFPTLLWLTCIALGFAGVITQLTADRTVIATSIEIRHILTSYWVCTFVLNLSTTSIIIFRLWQAEKNARAVLSGLERDRLDATGSNSTMHAIYTMSESGLLFTMSVFTCLVTHLTIPNALFPASCVLIQVAGIAFNLIIIR</sequence>
<proteinExistence type="predicted"/>
<feature type="non-terminal residue" evidence="2">
    <location>
        <position position="267"/>
    </location>
</feature>
<keyword evidence="1" id="KW-0472">Membrane</keyword>
<dbReference type="Proteomes" id="UP000305067">
    <property type="component" value="Unassembled WGS sequence"/>
</dbReference>
<keyword evidence="3" id="KW-1185">Reference proteome</keyword>
<name>A0A5C3QXI2_9AGAR</name>
<feature type="transmembrane region" description="Helical" evidence="1">
    <location>
        <begin position="225"/>
        <end position="241"/>
    </location>
</feature>
<feature type="transmembrane region" description="Helical" evidence="1">
    <location>
        <begin position="94"/>
        <end position="116"/>
    </location>
</feature>
<reference evidence="2 3" key="1">
    <citation type="journal article" date="2019" name="Nat. Ecol. Evol.">
        <title>Megaphylogeny resolves global patterns of mushroom evolution.</title>
        <authorList>
            <person name="Varga T."/>
            <person name="Krizsan K."/>
            <person name="Foldi C."/>
            <person name="Dima B."/>
            <person name="Sanchez-Garcia M."/>
            <person name="Sanchez-Ramirez S."/>
            <person name="Szollosi G.J."/>
            <person name="Szarkandi J.G."/>
            <person name="Papp V."/>
            <person name="Albert L."/>
            <person name="Andreopoulos W."/>
            <person name="Angelini C."/>
            <person name="Antonin V."/>
            <person name="Barry K.W."/>
            <person name="Bougher N.L."/>
            <person name="Buchanan P."/>
            <person name="Buyck B."/>
            <person name="Bense V."/>
            <person name="Catcheside P."/>
            <person name="Chovatia M."/>
            <person name="Cooper J."/>
            <person name="Damon W."/>
            <person name="Desjardin D."/>
            <person name="Finy P."/>
            <person name="Geml J."/>
            <person name="Haridas S."/>
            <person name="Hughes K."/>
            <person name="Justo A."/>
            <person name="Karasinski D."/>
            <person name="Kautmanova I."/>
            <person name="Kiss B."/>
            <person name="Kocsube S."/>
            <person name="Kotiranta H."/>
            <person name="LaButti K.M."/>
            <person name="Lechner B.E."/>
            <person name="Liimatainen K."/>
            <person name="Lipzen A."/>
            <person name="Lukacs Z."/>
            <person name="Mihaltcheva S."/>
            <person name="Morgado L.N."/>
            <person name="Niskanen T."/>
            <person name="Noordeloos M.E."/>
            <person name="Ohm R.A."/>
            <person name="Ortiz-Santana B."/>
            <person name="Ovrebo C."/>
            <person name="Racz N."/>
            <person name="Riley R."/>
            <person name="Savchenko A."/>
            <person name="Shiryaev A."/>
            <person name="Soop K."/>
            <person name="Spirin V."/>
            <person name="Szebenyi C."/>
            <person name="Tomsovsky M."/>
            <person name="Tulloss R.E."/>
            <person name="Uehling J."/>
            <person name="Grigoriev I.V."/>
            <person name="Vagvolgyi C."/>
            <person name="Papp T."/>
            <person name="Martin F.M."/>
            <person name="Miettinen O."/>
            <person name="Hibbett D.S."/>
            <person name="Nagy L.G."/>
        </authorList>
    </citation>
    <scope>NUCLEOTIDE SEQUENCE [LARGE SCALE GENOMIC DNA]</scope>
    <source>
        <strain evidence="2 3">CBS 309.79</strain>
    </source>
</reference>
<dbReference type="AlphaFoldDB" id="A0A5C3QXI2"/>
<feature type="transmembrane region" description="Helical" evidence="1">
    <location>
        <begin position="166"/>
        <end position="188"/>
    </location>
</feature>